<dbReference type="InterPro" id="IPR036322">
    <property type="entry name" value="WD40_repeat_dom_sf"/>
</dbReference>
<sequence>MNHSLTQTSSQNFSRKVKDQVAKYGVTAGGIMVLIALLLIFFYLLYVVQPIFDDVSVTHDQEIRLKDTHSSLALGTDDHVEIGYRVVSNANVEFYGLEGKHKGELIEQHQVVSEPITAFSASMAYLQEFAFATGSQVTVFKPGFKVSFATNKRVVLPNLTYPLGEEGIDLEVDSNITKFAFSVLPENEGAGFLYQLESGDLEYAFMSAEVNFMTDEIEWSIEKVSLPFVNGKVKNIKVTADLSRAFVVQDNTLITLNIRDIEDVTLLSKTKVSEPKANVVDVTLLAGANSILFANDNGVVSQWFEVNDEEGRHFKRIRAFESNEIGLNGVYPEFYRRSFFTTANDGSLGVYHTTSGAKLFHESIADSKIDLFSISPRANAFLTQNTHSINLYKISNEHPEVTWSGLWNEIWYEGYSEPDYVWQSTSASDDFEGKFSLVPITFGTIKAAFYAMLFSVPIALAAAVYTAYFMPSKIRKVVKPTVEIMEALPTVILGFLAGLWLAPLIELHLASIVLLVTILPVAVILFAFMWHNLPKKILNSLPQGMDSLLLIPVILLFGWLCFGMSPWLNDVLFDGDVRLFITDELGISFDQRNSLVVGIAMGFAVIPTIFSIAEDAVFSVPKHLSQGSLALGASQWQTLVRVVLLTASPGIFSAVMMGLGRAVGETMIVLMATGNTPIMDWSVFQGMRTLSANIAVEMPESEVGSTHYRILFLAAFVLFVFTFVFNTIAEFVRQRLREKYSSL</sequence>
<keyword evidence="8" id="KW-1185">Reference proteome</keyword>
<evidence type="ECO:0000259" key="6">
    <source>
        <dbReference type="PROSITE" id="PS50928"/>
    </source>
</evidence>
<dbReference type="SUPFAM" id="SSF161098">
    <property type="entry name" value="MetI-like"/>
    <property type="match status" value="2"/>
</dbReference>
<organism evidence="7 8">
    <name type="scientific">Catenovulum maritimum</name>
    <dbReference type="NCBI Taxonomy" id="1513271"/>
    <lineage>
        <taxon>Bacteria</taxon>
        <taxon>Pseudomonadati</taxon>
        <taxon>Pseudomonadota</taxon>
        <taxon>Gammaproteobacteria</taxon>
        <taxon>Alteromonadales</taxon>
        <taxon>Alteromonadaceae</taxon>
        <taxon>Catenovulum</taxon>
    </lineage>
</organism>
<feature type="transmembrane region" description="Helical" evidence="5">
    <location>
        <begin position="639"/>
        <end position="659"/>
    </location>
</feature>
<feature type="transmembrane region" description="Helical" evidence="5">
    <location>
        <begin position="482"/>
        <end position="501"/>
    </location>
</feature>
<keyword evidence="2 5" id="KW-0812">Transmembrane</keyword>
<reference evidence="7 8" key="1">
    <citation type="submission" date="2015-04" db="EMBL/GenBank/DDBJ databases">
        <title>Draft Genome Sequence of the Novel Agar-Digesting Marine Bacterium Q1.</title>
        <authorList>
            <person name="Li Y."/>
            <person name="Li D."/>
            <person name="Chen G."/>
            <person name="Du Z."/>
        </authorList>
    </citation>
    <scope>NUCLEOTIDE SEQUENCE [LARGE SCALE GENOMIC DNA]</scope>
    <source>
        <strain evidence="7 8">Q1</strain>
    </source>
</reference>
<dbReference type="SUPFAM" id="SSF50978">
    <property type="entry name" value="WD40 repeat-like"/>
    <property type="match status" value="1"/>
</dbReference>
<keyword evidence="4 5" id="KW-0472">Membrane</keyword>
<feature type="transmembrane region" description="Helical" evidence="5">
    <location>
        <begin position="595"/>
        <end position="618"/>
    </location>
</feature>
<dbReference type="PROSITE" id="PS50928">
    <property type="entry name" value="ABC_TM1"/>
    <property type="match status" value="1"/>
</dbReference>
<protein>
    <submittedName>
        <fullName evidence="7">Phosphate ABC transporter permease</fullName>
    </submittedName>
</protein>
<feature type="domain" description="ABC transmembrane type-1" evidence="6">
    <location>
        <begin position="441"/>
        <end position="729"/>
    </location>
</feature>
<feature type="transmembrane region" description="Helical" evidence="5">
    <location>
        <begin position="708"/>
        <end position="729"/>
    </location>
</feature>
<evidence type="ECO:0000256" key="1">
    <source>
        <dbReference type="ARBA" id="ARBA00004651"/>
    </source>
</evidence>
<dbReference type="Gene3D" id="1.10.3720.10">
    <property type="entry name" value="MetI-like"/>
    <property type="match status" value="2"/>
</dbReference>
<gene>
    <name evidence="7" type="ORF">XM47_00645</name>
</gene>
<dbReference type="PANTHER" id="PTHR42727">
    <property type="entry name" value="PHOSPHATE TRANSPORT SYSTEM PERMEASE PROTEIN"/>
    <property type="match status" value="1"/>
</dbReference>
<name>A0A0J8GV63_9ALTE</name>
<dbReference type="EMBL" id="LAZL01000002">
    <property type="protein sequence ID" value="KMT66675.1"/>
    <property type="molecule type" value="Genomic_DNA"/>
</dbReference>
<comment type="caution">
    <text evidence="7">The sequence shown here is derived from an EMBL/GenBank/DDBJ whole genome shotgun (WGS) entry which is preliminary data.</text>
</comment>
<dbReference type="InterPro" id="IPR035906">
    <property type="entry name" value="MetI-like_sf"/>
</dbReference>
<evidence type="ECO:0000313" key="7">
    <source>
        <dbReference type="EMBL" id="KMT66675.1"/>
    </source>
</evidence>
<dbReference type="GO" id="GO:0055085">
    <property type="term" value="P:transmembrane transport"/>
    <property type="evidence" value="ECO:0007669"/>
    <property type="project" value="InterPro"/>
</dbReference>
<dbReference type="CDD" id="cd06261">
    <property type="entry name" value="TM_PBP2"/>
    <property type="match status" value="1"/>
</dbReference>
<feature type="transmembrane region" description="Helical" evidence="5">
    <location>
        <begin position="548"/>
        <end position="568"/>
    </location>
</feature>
<accession>A0A0J8GV63</accession>
<dbReference type="AlphaFoldDB" id="A0A0J8GV63"/>
<comment type="subcellular location">
    <subcellularLocation>
        <location evidence="1 5">Cell membrane</location>
        <topology evidence="1 5">Multi-pass membrane protein</topology>
    </subcellularLocation>
</comment>
<dbReference type="OrthoDB" id="9785113at2"/>
<feature type="transmembrane region" description="Helical" evidence="5">
    <location>
        <begin position="21"/>
        <end position="46"/>
    </location>
</feature>
<evidence type="ECO:0000256" key="3">
    <source>
        <dbReference type="ARBA" id="ARBA00022989"/>
    </source>
</evidence>
<feature type="transmembrane region" description="Helical" evidence="5">
    <location>
        <begin position="447"/>
        <end position="470"/>
    </location>
</feature>
<dbReference type="GO" id="GO:0005886">
    <property type="term" value="C:plasma membrane"/>
    <property type="evidence" value="ECO:0007669"/>
    <property type="project" value="UniProtKB-SubCell"/>
</dbReference>
<dbReference type="STRING" id="1513271.XM47_00645"/>
<evidence type="ECO:0000256" key="5">
    <source>
        <dbReference type="RuleBase" id="RU363032"/>
    </source>
</evidence>
<dbReference type="Pfam" id="PF00528">
    <property type="entry name" value="BPD_transp_1"/>
    <property type="match status" value="1"/>
</dbReference>
<dbReference type="PANTHER" id="PTHR42727:SF1">
    <property type="entry name" value="PHOSPHATE TRANSPORT SYSTEM PERMEASE"/>
    <property type="match status" value="1"/>
</dbReference>
<dbReference type="InterPro" id="IPR000515">
    <property type="entry name" value="MetI-like"/>
</dbReference>
<proteinExistence type="inferred from homology"/>
<dbReference type="Proteomes" id="UP000037600">
    <property type="component" value="Unassembled WGS sequence"/>
</dbReference>
<evidence type="ECO:0000313" key="8">
    <source>
        <dbReference type="Proteomes" id="UP000037600"/>
    </source>
</evidence>
<evidence type="ECO:0000256" key="2">
    <source>
        <dbReference type="ARBA" id="ARBA00022692"/>
    </source>
</evidence>
<feature type="transmembrane region" description="Helical" evidence="5">
    <location>
        <begin position="507"/>
        <end position="528"/>
    </location>
</feature>
<evidence type="ECO:0000256" key="4">
    <source>
        <dbReference type="ARBA" id="ARBA00023136"/>
    </source>
</evidence>
<keyword evidence="5" id="KW-0813">Transport</keyword>
<dbReference type="RefSeq" id="WP_048688194.1">
    <property type="nucleotide sequence ID" value="NZ_KQ130482.1"/>
</dbReference>
<keyword evidence="3 5" id="KW-1133">Transmembrane helix</keyword>
<dbReference type="PATRIC" id="fig|1513271.3.peg.134"/>
<comment type="similarity">
    <text evidence="5">Belongs to the binding-protein-dependent transport system permease family.</text>
</comment>